<dbReference type="Proteomes" id="UP000583049">
    <property type="component" value="Unassembled WGS sequence"/>
</dbReference>
<evidence type="ECO:0000256" key="13">
    <source>
        <dbReference type="SAM" id="Phobius"/>
    </source>
</evidence>
<dbReference type="InterPro" id="IPR042472">
    <property type="entry name" value="MXRA8"/>
</dbReference>
<keyword evidence="4 13" id="KW-0812">Transmembrane</keyword>
<evidence type="ECO:0000256" key="10">
    <source>
        <dbReference type="ARBA" id="ARBA00023157"/>
    </source>
</evidence>
<evidence type="ECO:0000256" key="12">
    <source>
        <dbReference type="ARBA" id="ARBA00023319"/>
    </source>
</evidence>
<keyword evidence="3" id="KW-1003">Cell membrane</keyword>
<keyword evidence="8 13" id="KW-1133">Transmembrane helix</keyword>
<feature type="transmembrane region" description="Helical" evidence="13">
    <location>
        <begin position="326"/>
        <end position="346"/>
    </location>
</feature>
<keyword evidence="6" id="KW-0677">Repeat</keyword>
<evidence type="ECO:0000256" key="3">
    <source>
        <dbReference type="ARBA" id="ARBA00022475"/>
    </source>
</evidence>
<keyword evidence="5" id="KW-0732">Signal</keyword>
<dbReference type="Gene3D" id="2.60.40.10">
    <property type="entry name" value="Immunoglobulins"/>
    <property type="match status" value="2"/>
</dbReference>
<keyword evidence="9 13" id="KW-0472">Membrane</keyword>
<sequence>SVPADASNPDSVVVSVLNISATLGSQAVLPCKSYRMVWTQDRLNDRQRVVHWDVYSKYYGDNKMERLCDMYSAGDQRVYSSYNKGRIFMPKNAFRDGNFSLVIKDVAESDEGTYSCNLHHHYCHLYETVKIQLDITKKAEDANEYWDGEKPVIVALEGSTVMLPCVNRNHIWTERHSEEEQQVVHWDRQPPGVPHDRADRLIDLYASGERRSYGPLFIRQKMNITNTAFALGDFSLRISELESADEGTYSCHLHHHYCGLHERRIYQVFVTEPVREKVVNLTTHNIAPAVGNLFPFSFPSDPNVVRGHNVINVIIPESRVHFFQQLGYILATLLLFVVFLIIVVLVTRKRRQRGKCDNNVFHCSFFFRKDVNLKEFTVDTTDLTQYKSEDIRLDYKNNILKEKAEQARSFPAKHIDLDKGNNELLH</sequence>
<dbReference type="EMBL" id="VWPO01003111">
    <property type="protein sequence ID" value="NXY76943.1"/>
    <property type="molecule type" value="Genomic_DNA"/>
</dbReference>
<dbReference type="InterPro" id="IPR013106">
    <property type="entry name" value="Ig_V-set"/>
</dbReference>
<evidence type="ECO:0000256" key="11">
    <source>
        <dbReference type="ARBA" id="ARBA00023180"/>
    </source>
</evidence>
<proteinExistence type="predicted"/>
<protein>
    <recommendedName>
        <fullName evidence="2">Matrix remodeling-associated protein 8</fullName>
    </recommendedName>
</protein>
<evidence type="ECO:0000256" key="8">
    <source>
        <dbReference type="ARBA" id="ARBA00022989"/>
    </source>
</evidence>
<dbReference type="GO" id="GO:0007155">
    <property type="term" value="P:cell adhesion"/>
    <property type="evidence" value="ECO:0007669"/>
    <property type="project" value="UniProtKB-KW"/>
</dbReference>
<keyword evidence="7" id="KW-0130">Cell adhesion</keyword>
<dbReference type="PANTHER" id="PTHR44793">
    <property type="entry name" value="MATRIX REMODELING-ASSOCIATED PROTEIN 8"/>
    <property type="match status" value="1"/>
</dbReference>
<feature type="domain" description="Ig-like" evidence="14">
    <location>
        <begin position="157"/>
        <end position="271"/>
    </location>
</feature>
<comment type="subcellular location">
    <subcellularLocation>
        <location evidence="1">Cell membrane</location>
        <topology evidence="1">Single-pass type I membrane protein</topology>
    </subcellularLocation>
</comment>
<dbReference type="AlphaFoldDB" id="A0A7L4MGQ3"/>
<name>A0A7L4MGQ3_GLAPT</name>
<dbReference type="InterPro" id="IPR007110">
    <property type="entry name" value="Ig-like_dom"/>
</dbReference>
<evidence type="ECO:0000256" key="5">
    <source>
        <dbReference type="ARBA" id="ARBA00022729"/>
    </source>
</evidence>
<dbReference type="InterPro" id="IPR003599">
    <property type="entry name" value="Ig_sub"/>
</dbReference>
<keyword evidence="16" id="KW-1185">Reference proteome</keyword>
<dbReference type="PROSITE" id="PS50835">
    <property type="entry name" value="IG_LIKE"/>
    <property type="match status" value="2"/>
</dbReference>
<dbReference type="FunFam" id="2.60.40.10:FF:000806">
    <property type="entry name" value="Matrix remodeling associated 8"/>
    <property type="match status" value="1"/>
</dbReference>
<keyword evidence="11" id="KW-0325">Glycoprotein</keyword>
<evidence type="ECO:0000256" key="9">
    <source>
        <dbReference type="ARBA" id="ARBA00023136"/>
    </source>
</evidence>
<dbReference type="SUPFAM" id="SSF48726">
    <property type="entry name" value="Immunoglobulin"/>
    <property type="match status" value="2"/>
</dbReference>
<evidence type="ECO:0000256" key="4">
    <source>
        <dbReference type="ARBA" id="ARBA00022692"/>
    </source>
</evidence>
<comment type="caution">
    <text evidence="15">The sequence shown here is derived from an EMBL/GenBank/DDBJ whole genome shotgun (WGS) entry which is preliminary data.</text>
</comment>
<evidence type="ECO:0000256" key="2">
    <source>
        <dbReference type="ARBA" id="ARBA00018734"/>
    </source>
</evidence>
<dbReference type="Pfam" id="PF07686">
    <property type="entry name" value="V-set"/>
    <property type="match status" value="2"/>
</dbReference>
<feature type="non-terminal residue" evidence="15">
    <location>
        <position position="426"/>
    </location>
</feature>
<evidence type="ECO:0000313" key="16">
    <source>
        <dbReference type="Proteomes" id="UP000583049"/>
    </source>
</evidence>
<organism evidence="15 16">
    <name type="scientific">Glareola pratincola</name>
    <name type="common">Collared pratincole</name>
    <name type="synonym">Hirundo pratincola</name>
    <dbReference type="NCBI Taxonomy" id="43316"/>
    <lineage>
        <taxon>Eukaryota</taxon>
        <taxon>Metazoa</taxon>
        <taxon>Chordata</taxon>
        <taxon>Craniata</taxon>
        <taxon>Vertebrata</taxon>
        <taxon>Euteleostomi</taxon>
        <taxon>Archelosauria</taxon>
        <taxon>Archosauria</taxon>
        <taxon>Dinosauria</taxon>
        <taxon>Saurischia</taxon>
        <taxon>Theropoda</taxon>
        <taxon>Coelurosauria</taxon>
        <taxon>Aves</taxon>
        <taxon>Neognathae</taxon>
        <taxon>Neoaves</taxon>
        <taxon>Charadriiformes</taxon>
        <taxon>Glareolidae</taxon>
        <taxon>Glareola</taxon>
    </lineage>
</organism>
<evidence type="ECO:0000256" key="6">
    <source>
        <dbReference type="ARBA" id="ARBA00022737"/>
    </source>
</evidence>
<dbReference type="InterPro" id="IPR036179">
    <property type="entry name" value="Ig-like_dom_sf"/>
</dbReference>
<keyword evidence="12" id="KW-0393">Immunoglobulin domain</keyword>
<accession>A0A7L4MGQ3</accession>
<dbReference type="PANTHER" id="PTHR44793:SF1">
    <property type="entry name" value="MATRIX REMODELING-ASSOCIATED PROTEIN 8"/>
    <property type="match status" value="1"/>
</dbReference>
<dbReference type="GO" id="GO:0005886">
    <property type="term" value="C:plasma membrane"/>
    <property type="evidence" value="ECO:0007669"/>
    <property type="project" value="UniProtKB-SubCell"/>
</dbReference>
<dbReference type="GO" id="GO:0030154">
    <property type="term" value="P:cell differentiation"/>
    <property type="evidence" value="ECO:0007669"/>
    <property type="project" value="TreeGrafter"/>
</dbReference>
<dbReference type="SMART" id="SM00406">
    <property type="entry name" value="IGv"/>
    <property type="match status" value="2"/>
</dbReference>
<feature type="domain" description="Ig-like" evidence="14">
    <location>
        <begin position="9"/>
        <end position="136"/>
    </location>
</feature>
<dbReference type="InterPro" id="IPR013783">
    <property type="entry name" value="Ig-like_fold"/>
</dbReference>
<dbReference type="GO" id="GO:0009986">
    <property type="term" value="C:cell surface"/>
    <property type="evidence" value="ECO:0007669"/>
    <property type="project" value="TreeGrafter"/>
</dbReference>
<keyword evidence="10" id="KW-1015">Disulfide bond</keyword>
<reference evidence="15 16" key="1">
    <citation type="submission" date="2019-09" db="EMBL/GenBank/DDBJ databases">
        <title>Bird 10,000 Genomes (B10K) Project - Family phase.</title>
        <authorList>
            <person name="Zhang G."/>
        </authorList>
    </citation>
    <scope>NUCLEOTIDE SEQUENCE [LARGE SCALE GENOMIC DNA]</scope>
    <source>
        <strain evidence="15">B10K-CU-031-08</strain>
        <tissue evidence="15">Muscle</tissue>
    </source>
</reference>
<gene>
    <name evidence="15" type="primary">Mxra8</name>
    <name evidence="15" type="ORF">GLAPRA_R13606</name>
</gene>
<dbReference type="SMART" id="SM00409">
    <property type="entry name" value="IG"/>
    <property type="match status" value="2"/>
</dbReference>
<feature type="non-terminal residue" evidence="15">
    <location>
        <position position="1"/>
    </location>
</feature>
<evidence type="ECO:0000313" key="15">
    <source>
        <dbReference type="EMBL" id="NXY76943.1"/>
    </source>
</evidence>
<evidence type="ECO:0000256" key="1">
    <source>
        <dbReference type="ARBA" id="ARBA00004251"/>
    </source>
</evidence>
<evidence type="ECO:0000259" key="14">
    <source>
        <dbReference type="PROSITE" id="PS50835"/>
    </source>
</evidence>
<evidence type="ECO:0000256" key="7">
    <source>
        <dbReference type="ARBA" id="ARBA00022889"/>
    </source>
</evidence>